<organism evidence="1">
    <name type="scientific">Rhizophora mucronata</name>
    <name type="common">Asiatic mangrove</name>
    <dbReference type="NCBI Taxonomy" id="61149"/>
    <lineage>
        <taxon>Eukaryota</taxon>
        <taxon>Viridiplantae</taxon>
        <taxon>Streptophyta</taxon>
        <taxon>Embryophyta</taxon>
        <taxon>Tracheophyta</taxon>
        <taxon>Spermatophyta</taxon>
        <taxon>Magnoliopsida</taxon>
        <taxon>eudicotyledons</taxon>
        <taxon>Gunneridae</taxon>
        <taxon>Pentapetalae</taxon>
        <taxon>rosids</taxon>
        <taxon>fabids</taxon>
        <taxon>Malpighiales</taxon>
        <taxon>Rhizophoraceae</taxon>
        <taxon>Rhizophora</taxon>
    </lineage>
</organism>
<proteinExistence type="predicted"/>
<protein>
    <submittedName>
        <fullName evidence="1">Uncharacterized protein</fullName>
    </submittedName>
</protein>
<accession>A0A2P2IPY7</accession>
<name>A0A2P2IPY7_RHIMU</name>
<dbReference type="EMBL" id="GGEC01002791">
    <property type="protein sequence ID" value="MBW83274.1"/>
    <property type="molecule type" value="Transcribed_RNA"/>
</dbReference>
<reference evidence="1" key="1">
    <citation type="submission" date="2018-02" db="EMBL/GenBank/DDBJ databases">
        <title>Rhizophora mucronata_Transcriptome.</title>
        <authorList>
            <person name="Meera S.P."/>
            <person name="Sreeshan A."/>
            <person name="Augustine A."/>
        </authorList>
    </citation>
    <scope>NUCLEOTIDE SEQUENCE</scope>
    <source>
        <tissue evidence="1">Leaf</tissue>
    </source>
</reference>
<evidence type="ECO:0000313" key="1">
    <source>
        <dbReference type="EMBL" id="MBW83274.1"/>
    </source>
</evidence>
<sequence>MNIVLLFKSSNGNLDRGQTKEMAGITRTDLVNRRISDSGMSCVSCYQGSHALVSSLHMS</sequence>
<dbReference type="AlphaFoldDB" id="A0A2P2IPY7"/>